<protein>
    <submittedName>
        <fullName evidence="3">Uncharacterized protein</fullName>
    </submittedName>
</protein>
<dbReference type="InParanoid" id="A0A423XL38"/>
<comment type="caution">
    <text evidence="3">The sequence shown here is derived from an EMBL/GenBank/DDBJ whole genome shotgun (WGS) entry which is preliminary data.</text>
</comment>
<keyword evidence="2" id="KW-0812">Transmembrane</keyword>
<evidence type="ECO:0000256" key="2">
    <source>
        <dbReference type="SAM" id="Phobius"/>
    </source>
</evidence>
<organism evidence="3 4">
    <name type="scientific">Cytospora leucostoma</name>
    <dbReference type="NCBI Taxonomy" id="1230097"/>
    <lineage>
        <taxon>Eukaryota</taxon>
        <taxon>Fungi</taxon>
        <taxon>Dikarya</taxon>
        <taxon>Ascomycota</taxon>
        <taxon>Pezizomycotina</taxon>
        <taxon>Sordariomycetes</taxon>
        <taxon>Sordariomycetidae</taxon>
        <taxon>Diaporthales</taxon>
        <taxon>Cytosporaceae</taxon>
        <taxon>Cytospora</taxon>
    </lineage>
</organism>
<evidence type="ECO:0000313" key="3">
    <source>
        <dbReference type="EMBL" id="ROW17112.1"/>
    </source>
</evidence>
<reference evidence="3 4" key="1">
    <citation type="submission" date="2015-09" db="EMBL/GenBank/DDBJ databases">
        <title>Host preference determinants of Valsa canker pathogens revealed by comparative genomics.</title>
        <authorList>
            <person name="Yin Z."/>
            <person name="Huang L."/>
        </authorList>
    </citation>
    <scope>NUCLEOTIDE SEQUENCE [LARGE SCALE GENOMIC DNA]</scope>
    <source>
        <strain evidence="3 4">SXYLt</strain>
    </source>
</reference>
<accession>A0A423XL38</accession>
<dbReference type="EMBL" id="LKEB01000003">
    <property type="protein sequence ID" value="ROW17112.1"/>
    <property type="molecule type" value="Genomic_DNA"/>
</dbReference>
<keyword evidence="2" id="KW-1133">Transmembrane helix</keyword>
<keyword evidence="4" id="KW-1185">Reference proteome</keyword>
<dbReference type="Proteomes" id="UP000285146">
    <property type="component" value="Unassembled WGS sequence"/>
</dbReference>
<gene>
    <name evidence="3" type="ORF">VPNG_01188</name>
</gene>
<sequence>MSPQSSKKFSLPSLVKDTRTRTSRHNKKGYGGGILPGGGYYGSYGSASSMAPGLWSPYARPPRRSKKLVLLWLGTLLFLGFFVWYLATRNARIANSYEEVLTDAPPKEAVVDE</sequence>
<evidence type="ECO:0000256" key="1">
    <source>
        <dbReference type="SAM" id="MobiDB-lite"/>
    </source>
</evidence>
<evidence type="ECO:0000313" key="4">
    <source>
        <dbReference type="Proteomes" id="UP000285146"/>
    </source>
</evidence>
<dbReference type="AlphaFoldDB" id="A0A423XL38"/>
<feature type="transmembrane region" description="Helical" evidence="2">
    <location>
        <begin position="68"/>
        <end position="87"/>
    </location>
</feature>
<proteinExistence type="predicted"/>
<feature type="region of interest" description="Disordered" evidence="1">
    <location>
        <begin position="1"/>
        <end position="31"/>
    </location>
</feature>
<keyword evidence="2" id="KW-0472">Membrane</keyword>
<name>A0A423XL38_9PEZI</name>